<evidence type="ECO:0000313" key="5">
    <source>
        <dbReference type="Proteomes" id="UP001240777"/>
    </source>
</evidence>
<dbReference type="Proteomes" id="UP001240777">
    <property type="component" value="Unassembled WGS sequence"/>
</dbReference>
<protein>
    <submittedName>
        <fullName evidence="3">EscU/YscU/HrcU family type III secretion system export apparatus switch protein</fullName>
    </submittedName>
</protein>
<dbReference type="Pfam" id="PF01312">
    <property type="entry name" value="Bac_export_2"/>
    <property type="match status" value="1"/>
</dbReference>
<evidence type="ECO:0000313" key="2">
    <source>
        <dbReference type="EMBL" id="MDO7253186.1"/>
    </source>
</evidence>
<proteinExistence type="inferred from homology"/>
<name>A0AA90PVG7_9HELI</name>
<dbReference type="InterPro" id="IPR006135">
    <property type="entry name" value="T3SS_substrate_exporter"/>
</dbReference>
<dbReference type="EMBL" id="JAUYZK010000006">
    <property type="protein sequence ID" value="MDP2539110.1"/>
    <property type="molecule type" value="Genomic_DNA"/>
</dbReference>
<dbReference type="GO" id="GO:0005886">
    <property type="term" value="C:plasma membrane"/>
    <property type="evidence" value="ECO:0007669"/>
    <property type="project" value="TreeGrafter"/>
</dbReference>
<reference evidence="2 4" key="3">
    <citation type="journal article" date="2024" name="Syst. Appl. Microbiol.">
        <title>Helicobacter cappadocius sp. nov., from lizards: The first psychrotrophic Helicobacter species.</title>
        <authorList>
            <person name="Aydin F."/>
            <person name="Tarhane S."/>
            <person name="Karakaya E."/>
            <person name="Abay S."/>
            <person name="Kayman T."/>
            <person name="Guran O."/>
            <person name="Bozkurt E."/>
            <person name="Uzum N."/>
            <person name="Avci A."/>
            <person name="Olgun K."/>
            <person name="Jablonski D."/>
            <person name="Guran C."/>
            <person name="Burcin Saticioglu I."/>
        </authorList>
    </citation>
    <scope>NUCLEOTIDE SEQUENCE [LARGE SCALE GENOMIC DNA]</scope>
    <source>
        <strain evidence="2">Faydin-H75</strain>
        <strain evidence="4">faydin-H76</strain>
    </source>
</reference>
<dbReference type="AlphaFoldDB" id="A0AA90PVG7"/>
<dbReference type="EMBL" id="JAUPEV010000006">
    <property type="protein sequence ID" value="MDO7253186.1"/>
    <property type="molecule type" value="Genomic_DNA"/>
</dbReference>
<accession>A0AA90PVG7</accession>
<gene>
    <name evidence="2" type="ORF">Q5I04_04595</name>
    <name evidence="3" type="ORF">Q5I06_04910</name>
</gene>
<dbReference type="PANTHER" id="PTHR30531:SF12">
    <property type="entry name" value="FLAGELLAR BIOSYNTHETIC PROTEIN FLHB"/>
    <property type="match status" value="1"/>
</dbReference>
<evidence type="ECO:0000313" key="3">
    <source>
        <dbReference type="EMBL" id="MDP2539110.1"/>
    </source>
</evidence>
<dbReference type="Proteomes" id="UP001177258">
    <property type="component" value="Unassembled WGS sequence"/>
</dbReference>
<dbReference type="SUPFAM" id="SSF160544">
    <property type="entry name" value="EscU C-terminal domain-like"/>
    <property type="match status" value="1"/>
</dbReference>
<dbReference type="RefSeq" id="WP_305517034.1">
    <property type="nucleotide sequence ID" value="NZ_JAUPEV010000006.1"/>
</dbReference>
<comment type="similarity">
    <text evidence="1">Belongs to the type III secretion exporter family.</text>
</comment>
<reference evidence="2" key="2">
    <citation type="submission" date="2023-07" db="EMBL/GenBank/DDBJ databases">
        <authorList>
            <person name="Aydin F."/>
            <person name="Tarhane S."/>
            <person name="Saticioglu I.B."/>
            <person name="Karakaya E."/>
            <person name="Abay S."/>
            <person name="Guran O."/>
            <person name="Bozkurt E."/>
            <person name="Uzum N."/>
            <person name="Olgun K."/>
            <person name="Jablonski D."/>
        </authorList>
    </citation>
    <scope>NUCLEOTIDE SEQUENCE</scope>
    <source>
        <strain evidence="2">Faydin-H75</strain>
    </source>
</reference>
<dbReference type="Gene3D" id="3.40.1690.10">
    <property type="entry name" value="secretion proteins EscU"/>
    <property type="match status" value="1"/>
</dbReference>
<sequence length="92" mass="10152">MKHKTLKAIALAYNNQTDTSPKILASGLGEIAKAIIEKAKIFDVPIFANPTLANSLATLQIDENIPEELYSSVVEVFIWLDRTQHSAQLSKN</sequence>
<evidence type="ECO:0000256" key="1">
    <source>
        <dbReference type="ARBA" id="ARBA00010690"/>
    </source>
</evidence>
<dbReference type="PANTHER" id="PTHR30531">
    <property type="entry name" value="FLAGELLAR BIOSYNTHETIC PROTEIN FLHB"/>
    <property type="match status" value="1"/>
</dbReference>
<reference evidence="3 5" key="1">
    <citation type="submission" date="2023-07" db="EMBL/GenBank/DDBJ databases">
        <title>Unpublished Manusciprt.</title>
        <authorList>
            <person name="Aydin F."/>
            <person name="Tarhane S."/>
            <person name="Saticioglu I.B."/>
            <person name="Karakaya E."/>
            <person name="Abay S."/>
            <person name="Guran O."/>
            <person name="Bozkurt E."/>
            <person name="Uzum N."/>
            <person name="Olgun K."/>
            <person name="Jablonski D."/>
        </authorList>
    </citation>
    <scope>NUCLEOTIDE SEQUENCE</scope>
    <source>
        <strain evidence="5">faydin-H75</strain>
        <strain evidence="3">Faydin-H76</strain>
    </source>
</reference>
<comment type="caution">
    <text evidence="3">The sequence shown here is derived from an EMBL/GenBank/DDBJ whole genome shotgun (WGS) entry which is preliminary data.</text>
</comment>
<keyword evidence="5" id="KW-1185">Reference proteome</keyword>
<dbReference type="GO" id="GO:0009306">
    <property type="term" value="P:protein secretion"/>
    <property type="evidence" value="ECO:0007669"/>
    <property type="project" value="InterPro"/>
</dbReference>
<evidence type="ECO:0000313" key="4">
    <source>
        <dbReference type="Proteomes" id="UP001177258"/>
    </source>
</evidence>
<dbReference type="InterPro" id="IPR029025">
    <property type="entry name" value="T3SS_substrate_exporter_C"/>
</dbReference>
<organism evidence="3 4">
    <name type="scientific">Helicobacter cappadocius</name>
    <dbReference type="NCBI Taxonomy" id="3063998"/>
    <lineage>
        <taxon>Bacteria</taxon>
        <taxon>Pseudomonadati</taxon>
        <taxon>Campylobacterota</taxon>
        <taxon>Epsilonproteobacteria</taxon>
        <taxon>Campylobacterales</taxon>
        <taxon>Helicobacteraceae</taxon>
        <taxon>Helicobacter</taxon>
    </lineage>
</organism>